<keyword evidence="1" id="KW-0472">Membrane</keyword>
<evidence type="ECO:0000256" key="2">
    <source>
        <dbReference type="SAM" id="SignalP"/>
    </source>
</evidence>
<name>C1F3K0_ACIC5</name>
<dbReference type="HOGENOM" id="CLU_1881245_0_0_0"/>
<reference evidence="3 4" key="1">
    <citation type="journal article" date="2009" name="Appl. Environ. Microbiol.">
        <title>Three genomes from the phylum Acidobacteria provide insight into the lifestyles of these microorganisms in soils.</title>
        <authorList>
            <person name="Ward N.L."/>
            <person name="Challacombe J.F."/>
            <person name="Janssen P.H."/>
            <person name="Henrissat B."/>
            <person name="Coutinho P.M."/>
            <person name="Wu M."/>
            <person name="Xie G."/>
            <person name="Haft D.H."/>
            <person name="Sait M."/>
            <person name="Badger J."/>
            <person name="Barabote R.D."/>
            <person name="Bradley B."/>
            <person name="Brettin T.S."/>
            <person name="Brinkac L.M."/>
            <person name="Bruce D."/>
            <person name="Creasy T."/>
            <person name="Daugherty S.C."/>
            <person name="Davidsen T.M."/>
            <person name="DeBoy R.T."/>
            <person name="Detter J.C."/>
            <person name="Dodson R.J."/>
            <person name="Durkin A.S."/>
            <person name="Ganapathy A."/>
            <person name="Gwinn-Giglio M."/>
            <person name="Han C.S."/>
            <person name="Khouri H."/>
            <person name="Kiss H."/>
            <person name="Kothari S.P."/>
            <person name="Madupu R."/>
            <person name="Nelson K.E."/>
            <person name="Nelson W.C."/>
            <person name="Paulsen I."/>
            <person name="Penn K."/>
            <person name="Ren Q."/>
            <person name="Rosovitz M.J."/>
            <person name="Selengut J.D."/>
            <person name="Shrivastava S."/>
            <person name="Sullivan S.A."/>
            <person name="Tapia R."/>
            <person name="Thompson L.S."/>
            <person name="Watkins K.L."/>
            <person name="Yang Q."/>
            <person name="Yu C."/>
            <person name="Zafar N."/>
            <person name="Zhou L."/>
            <person name="Kuske C.R."/>
        </authorList>
    </citation>
    <scope>NUCLEOTIDE SEQUENCE [LARGE SCALE GENOMIC DNA]</scope>
    <source>
        <strain evidence="4">ATCC 51196 / DSM 11244 / BCRC 80197 / JCM 7670 / NBRC 15755 / NCIMB 13165 / 161</strain>
    </source>
</reference>
<feature type="signal peptide" evidence="2">
    <location>
        <begin position="1"/>
        <end position="29"/>
    </location>
</feature>
<evidence type="ECO:0000313" key="3">
    <source>
        <dbReference type="EMBL" id="ACO33341.1"/>
    </source>
</evidence>
<dbReference type="AlphaFoldDB" id="C1F3K0"/>
<protein>
    <submittedName>
        <fullName evidence="3">Uncharacterized protein</fullName>
    </submittedName>
</protein>
<dbReference type="InParanoid" id="C1F3K0"/>
<dbReference type="EMBL" id="CP001472">
    <property type="protein sequence ID" value="ACO33341.1"/>
    <property type="molecule type" value="Genomic_DNA"/>
</dbReference>
<sequence>MPQSNLRKQYLRALAVLMMIPMLALPLKAQTSDHIVSSQVLQQKVQSQSNARQQNIQTVQKFFATPLAHRAMQVEQVSPEQIQKAIPTLSSSELANLSARASHAQQQFAAGALTTSQMLLLIIVLLIVVILVAVH</sequence>
<dbReference type="Proteomes" id="UP000002207">
    <property type="component" value="Chromosome"/>
</dbReference>
<evidence type="ECO:0000313" key="4">
    <source>
        <dbReference type="Proteomes" id="UP000002207"/>
    </source>
</evidence>
<keyword evidence="4" id="KW-1185">Reference proteome</keyword>
<accession>C1F3K0</accession>
<organism evidence="3 4">
    <name type="scientific">Acidobacterium capsulatum (strain ATCC 51196 / DSM 11244 / BCRC 80197 / JCM 7670 / NBRC 15755 / NCIMB 13165 / 161)</name>
    <dbReference type="NCBI Taxonomy" id="240015"/>
    <lineage>
        <taxon>Bacteria</taxon>
        <taxon>Pseudomonadati</taxon>
        <taxon>Acidobacteriota</taxon>
        <taxon>Terriglobia</taxon>
        <taxon>Terriglobales</taxon>
        <taxon>Acidobacteriaceae</taxon>
        <taxon>Acidobacterium</taxon>
    </lineage>
</organism>
<evidence type="ECO:0000256" key="1">
    <source>
        <dbReference type="SAM" id="Phobius"/>
    </source>
</evidence>
<gene>
    <name evidence="3" type="ordered locus">ACP_0991</name>
</gene>
<dbReference type="RefSeq" id="WP_015896151.1">
    <property type="nucleotide sequence ID" value="NC_012483.1"/>
</dbReference>
<feature type="chain" id="PRO_5002909263" evidence="2">
    <location>
        <begin position="30"/>
        <end position="135"/>
    </location>
</feature>
<dbReference type="OrthoDB" id="126295at2"/>
<keyword evidence="1" id="KW-0812">Transmembrane</keyword>
<dbReference type="KEGG" id="aca:ACP_0991"/>
<proteinExistence type="predicted"/>
<keyword evidence="1" id="KW-1133">Transmembrane helix</keyword>
<feature type="transmembrane region" description="Helical" evidence="1">
    <location>
        <begin position="108"/>
        <end position="134"/>
    </location>
</feature>
<dbReference type="STRING" id="240015.ACP_0991"/>
<keyword evidence="2" id="KW-0732">Signal</keyword>